<feature type="compositionally biased region" description="Low complexity" evidence="2">
    <location>
        <begin position="680"/>
        <end position="689"/>
    </location>
</feature>
<feature type="compositionally biased region" description="Low complexity" evidence="2">
    <location>
        <begin position="184"/>
        <end position="199"/>
    </location>
</feature>
<feature type="region of interest" description="Disordered" evidence="2">
    <location>
        <begin position="628"/>
        <end position="697"/>
    </location>
</feature>
<dbReference type="Pfam" id="PF01844">
    <property type="entry name" value="HNH"/>
    <property type="match status" value="1"/>
</dbReference>
<protein>
    <submittedName>
        <fullName evidence="4">HNH endonuclease</fullName>
    </submittedName>
</protein>
<feature type="region of interest" description="Disordered" evidence="2">
    <location>
        <begin position="97"/>
        <end position="123"/>
    </location>
</feature>
<dbReference type="KEGG" id="arep:ID810_09285"/>
<dbReference type="Proteomes" id="UP000594637">
    <property type="component" value="Chromosome"/>
</dbReference>
<feature type="compositionally biased region" description="Polar residues" evidence="2">
    <location>
        <begin position="238"/>
        <end position="256"/>
    </location>
</feature>
<comment type="similarity">
    <text evidence="1">Belongs to the Rv1128c/1148c/1588c/1702c/1945/3466 family.</text>
</comment>
<evidence type="ECO:0000313" key="5">
    <source>
        <dbReference type="Proteomes" id="UP000594637"/>
    </source>
</evidence>
<dbReference type="Gene3D" id="1.10.30.50">
    <property type="match status" value="1"/>
</dbReference>
<accession>A0A7T0LK66</accession>
<dbReference type="GO" id="GO:0003676">
    <property type="term" value="F:nucleic acid binding"/>
    <property type="evidence" value="ECO:0007669"/>
    <property type="project" value="InterPro"/>
</dbReference>
<organism evidence="4 5">
    <name type="scientific">Actinomyces respiraculi</name>
    <dbReference type="NCBI Taxonomy" id="2744574"/>
    <lineage>
        <taxon>Bacteria</taxon>
        <taxon>Bacillati</taxon>
        <taxon>Actinomycetota</taxon>
        <taxon>Actinomycetes</taxon>
        <taxon>Actinomycetales</taxon>
        <taxon>Actinomycetaceae</taxon>
        <taxon>Actinomyces</taxon>
    </lineage>
</organism>
<feature type="region of interest" description="Disordered" evidence="2">
    <location>
        <begin position="184"/>
        <end position="259"/>
    </location>
</feature>
<feature type="compositionally biased region" description="Low complexity" evidence="2">
    <location>
        <begin position="634"/>
        <end position="654"/>
    </location>
</feature>
<dbReference type="RefSeq" id="WP_166855975.1">
    <property type="nucleotide sequence ID" value="NZ_CP063989.1"/>
</dbReference>
<keyword evidence="4" id="KW-0540">Nuclease</keyword>
<reference evidence="4 5" key="1">
    <citation type="submission" date="2020-11" db="EMBL/GenBank/DDBJ databases">
        <title>Actinomyces sp. ZJ750.</title>
        <authorList>
            <person name="Zhou J."/>
        </authorList>
    </citation>
    <scope>NUCLEOTIDE SEQUENCE [LARGE SCALE GENOMIC DNA]</scope>
    <source>
        <strain evidence="4 5">ZJ750</strain>
    </source>
</reference>
<keyword evidence="4" id="KW-0255">Endonuclease</keyword>
<dbReference type="InterPro" id="IPR003615">
    <property type="entry name" value="HNH_nuc"/>
</dbReference>
<feature type="region of interest" description="Disordered" evidence="2">
    <location>
        <begin position="365"/>
        <end position="392"/>
    </location>
</feature>
<feature type="compositionally biased region" description="Polar residues" evidence="2">
    <location>
        <begin position="655"/>
        <end position="679"/>
    </location>
</feature>
<dbReference type="CDD" id="cd00085">
    <property type="entry name" value="HNHc"/>
    <property type="match status" value="1"/>
</dbReference>
<evidence type="ECO:0000256" key="2">
    <source>
        <dbReference type="SAM" id="MobiDB-lite"/>
    </source>
</evidence>
<dbReference type="AlphaFoldDB" id="A0A7T0LK66"/>
<proteinExistence type="inferred from homology"/>
<dbReference type="SMART" id="SM00507">
    <property type="entry name" value="HNHc"/>
    <property type="match status" value="1"/>
</dbReference>
<dbReference type="InterPro" id="IPR002711">
    <property type="entry name" value="HNH"/>
</dbReference>
<dbReference type="GO" id="GO:0008270">
    <property type="term" value="F:zinc ion binding"/>
    <property type="evidence" value="ECO:0007669"/>
    <property type="project" value="InterPro"/>
</dbReference>
<evidence type="ECO:0000313" key="4">
    <source>
        <dbReference type="EMBL" id="QPL04931.1"/>
    </source>
</evidence>
<dbReference type="InterPro" id="IPR003870">
    <property type="entry name" value="DUF222"/>
</dbReference>
<evidence type="ECO:0000259" key="3">
    <source>
        <dbReference type="SMART" id="SM00507"/>
    </source>
</evidence>
<name>A0A7T0LK66_9ACTO</name>
<dbReference type="GO" id="GO:0004519">
    <property type="term" value="F:endonuclease activity"/>
    <property type="evidence" value="ECO:0007669"/>
    <property type="project" value="UniProtKB-KW"/>
</dbReference>
<keyword evidence="4" id="KW-0378">Hydrolase</keyword>
<evidence type="ECO:0000256" key="1">
    <source>
        <dbReference type="ARBA" id="ARBA00023450"/>
    </source>
</evidence>
<feature type="compositionally biased region" description="Polar residues" evidence="2">
    <location>
        <begin position="375"/>
        <end position="384"/>
    </location>
</feature>
<sequence length="728" mass="74463">MFNACGEIACQLGVSRARAMQVIERGEALLDSRLAGVECLSRAGLVDEAKTSLIARRLRCEDAGVARAVQERVLPGAVHRTHCQLAKDIDRALAALDPEGSGARRQRNQAGRHVSRPRPAGQGVSRMMLLLPTPDAFLLDATLDAIGASARSAGDERSLGQLRADALTTMVLATLRTSQAAAAATAARATARPITKPATQPDTRRDTQSVERWGAGSAAKSAVLSAARSTDEPAAQPAANSTTQPAHLTGAASTTGAVDGVGSADPWGAFGSWASVDAVGSAGAAGGAEVGAVVGAGVAEAWSGGCREAGFLPDGVPLEGLLATLSGLMSSTGPWWSPSGNDPVFPPPGLSVNVDVTVSLDQLVSLLDDPDPTGPGSSAPTSRGGSAPTGAGGSVFTGAGGSVFSGPDPGAPAAGASAASNSVVSGLVAGASASVGLGAMGSAAGGSAASLAMGRCCAPVPAVVARALAAGGSWRRLVTDPLSGTVVDVGRSRYRPPAGLADLVRARDASCTYPGCQVPAVRCDIDHVRPWAEGGTTSWQNLACLCQAHHRLKHTPGWLLTRTPEGSLTWRTPTGARYERRADGSVRRLAQRVGPRGMTRPGGRVPAWLERAVTAPVIARLDKGLKDAAEHTRTQTQAQGWAQTQTPTGAQAWTESQGEPQPQHGPQTQSSPQYQSEGGPQTQVQVQPVLESRGPRPGEWAGAFETVPYDRALHILGLAPLLDEVIPY</sequence>
<dbReference type="EMBL" id="CP063989">
    <property type="protein sequence ID" value="QPL04931.1"/>
    <property type="molecule type" value="Genomic_DNA"/>
</dbReference>
<feature type="domain" description="HNH nuclease" evidence="3">
    <location>
        <begin position="499"/>
        <end position="551"/>
    </location>
</feature>
<keyword evidence="5" id="KW-1185">Reference proteome</keyword>
<gene>
    <name evidence="4" type="ORF">ID810_09285</name>
</gene>
<dbReference type="Pfam" id="PF02720">
    <property type="entry name" value="DUF222"/>
    <property type="match status" value="1"/>
</dbReference>